<sequence length="310" mass="33137">MSSEQHRVVLLDGGMGQELRRRSDRPATPLWSAQVMLDEPQLVTAVHRDFIDAGAQVITTNNYSATPQRLARDGDAGMFAPLHAAALNAARQVREESGRAVRIAGCLPPLVASYHPEVVPDDVTCLRDYRRLVQAQAEWVDLFLCETMSLMREARAATLAAVESGIPVWVAFTVEDHDGTRLRSGEPLVEAARGAVEAGAEAILVNCSVPEAVTTAMDELAGLGVPFGGYANGFMSAADLKPGGTVKALETRKDLDPEGYADHACRWIELGATIVGGCCEVSPAHIATLAERLIVMGYHLPAPSRPSADS</sequence>
<protein>
    <submittedName>
        <fullName evidence="6">Homocysteine S-methyltransferase family protein</fullName>
    </submittedName>
</protein>
<dbReference type="AlphaFoldDB" id="A0A3S0JX54"/>
<organism evidence="6 7">
    <name type="scientific">Halomonas nitroreducens</name>
    <dbReference type="NCBI Taxonomy" id="447425"/>
    <lineage>
        <taxon>Bacteria</taxon>
        <taxon>Pseudomonadati</taxon>
        <taxon>Pseudomonadota</taxon>
        <taxon>Gammaproteobacteria</taxon>
        <taxon>Oceanospirillales</taxon>
        <taxon>Halomonadaceae</taxon>
        <taxon>Halomonas</taxon>
    </lineage>
</organism>
<name>A0A3S0JX54_9GAMM</name>
<evidence type="ECO:0000256" key="2">
    <source>
        <dbReference type="ARBA" id="ARBA00022679"/>
    </source>
</evidence>
<feature type="binding site" evidence="3 4">
    <location>
        <position position="278"/>
    </location>
    <ligand>
        <name>Zn(2+)</name>
        <dbReference type="ChEBI" id="CHEBI:29105"/>
    </ligand>
</feature>
<dbReference type="InterPro" id="IPR003726">
    <property type="entry name" value="HCY_dom"/>
</dbReference>
<evidence type="ECO:0000259" key="5">
    <source>
        <dbReference type="PROSITE" id="PS50970"/>
    </source>
</evidence>
<dbReference type="OrthoDB" id="9803687at2"/>
<proteinExistence type="predicted"/>
<evidence type="ECO:0000256" key="1">
    <source>
        <dbReference type="ARBA" id="ARBA00022603"/>
    </source>
</evidence>
<keyword evidence="3 4" id="KW-0479">Metal-binding</keyword>
<keyword evidence="2 4" id="KW-0808">Transferase</keyword>
<dbReference type="SUPFAM" id="SSF82282">
    <property type="entry name" value="Homocysteine S-methyltransferase"/>
    <property type="match status" value="1"/>
</dbReference>
<keyword evidence="3 4" id="KW-0862">Zinc</keyword>
<comment type="cofactor">
    <cofactor evidence="3">
        <name>Zn(2+)</name>
        <dbReference type="ChEBI" id="CHEBI:29105"/>
    </cofactor>
    <text evidence="3">Binds 1 zinc ion per subunit.</text>
</comment>
<dbReference type="GO" id="GO:0008270">
    <property type="term" value="F:zinc ion binding"/>
    <property type="evidence" value="ECO:0007669"/>
    <property type="project" value="InterPro"/>
</dbReference>
<keyword evidence="1 4" id="KW-0489">Methyltransferase</keyword>
<feature type="binding site" evidence="3 4">
    <location>
        <position position="207"/>
    </location>
    <ligand>
        <name>Zn(2+)</name>
        <dbReference type="ChEBI" id="CHEBI:29105"/>
    </ligand>
</feature>
<evidence type="ECO:0000256" key="4">
    <source>
        <dbReference type="PROSITE-ProRule" id="PRU00333"/>
    </source>
</evidence>
<dbReference type="RefSeq" id="WP_126484100.1">
    <property type="nucleotide sequence ID" value="NZ_RXNS01000010.1"/>
</dbReference>
<dbReference type="InterPro" id="IPR036589">
    <property type="entry name" value="HCY_dom_sf"/>
</dbReference>
<evidence type="ECO:0000256" key="3">
    <source>
        <dbReference type="PIRSR" id="PIRSR037505-2"/>
    </source>
</evidence>
<dbReference type="InterPro" id="IPR017226">
    <property type="entry name" value="BHMT-like"/>
</dbReference>
<evidence type="ECO:0000313" key="7">
    <source>
        <dbReference type="Proteomes" id="UP000267400"/>
    </source>
</evidence>
<dbReference type="Pfam" id="PF02574">
    <property type="entry name" value="S-methyl_trans"/>
    <property type="match status" value="1"/>
</dbReference>
<feature type="binding site" evidence="3 4">
    <location>
        <position position="279"/>
    </location>
    <ligand>
        <name>Zn(2+)</name>
        <dbReference type="ChEBI" id="CHEBI:29105"/>
    </ligand>
</feature>
<dbReference type="PANTHER" id="PTHR11103">
    <property type="entry name" value="SLR1189 PROTEIN"/>
    <property type="match status" value="1"/>
</dbReference>
<dbReference type="EMBL" id="RXNS01000010">
    <property type="protein sequence ID" value="RTR02865.1"/>
    <property type="molecule type" value="Genomic_DNA"/>
</dbReference>
<dbReference type="Gene3D" id="3.20.20.330">
    <property type="entry name" value="Homocysteine-binding-like domain"/>
    <property type="match status" value="1"/>
</dbReference>
<gene>
    <name evidence="6" type="ORF">EKG36_11245</name>
</gene>
<dbReference type="PANTHER" id="PTHR11103:SF18">
    <property type="entry name" value="SLR1189 PROTEIN"/>
    <property type="match status" value="1"/>
</dbReference>
<dbReference type="PIRSF" id="PIRSF037505">
    <property type="entry name" value="Betaine_HMT"/>
    <property type="match status" value="1"/>
</dbReference>
<reference evidence="6 7" key="1">
    <citation type="submission" date="2018-12" db="EMBL/GenBank/DDBJ databases">
        <authorList>
            <person name="Yu L."/>
        </authorList>
    </citation>
    <scope>NUCLEOTIDE SEQUENCE [LARGE SCALE GENOMIC DNA]</scope>
    <source>
        <strain evidence="6 7">11S</strain>
    </source>
</reference>
<dbReference type="GO" id="GO:0032259">
    <property type="term" value="P:methylation"/>
    <property type="evidence" value="ECO:0007669"/>
    <property type="project" value="UniProtKB-KW"/>
</dbReference>
<accession>A0A3S0JX54</accession>
<dbReference type="Proteomes" id="UP000267400">
    <property type="component" value="Unassembled WGS sequence"/>
</dbReference>
<evidence type="ECO:0000313" key="6">
    <source>
        <dbReference type="EMBL" id="RTR02865.1"/>
    </source>
</evidence>
<feature type="domain" description="Hcy-binding" evidence="5">
    <location>
        <begin position="1"/>
        <end position="293"/>
    </location>
</feature>
<keyword evidence="7" id="KW-1185">Reference proteome</keyword>
<dbReference type="GO" id="GO:0008168">
    <property type="term" value="F:methyltransferase activity"/>
    <property type="evidence" value="ECO:0007669"/>
    <property type="project" value="UniProtKB-UniRule"/>
</dbReference>
<dbReference type="PROSITE" id="PS50970">
    <property type="entry name" value="HCY"/>
    <property type="match status" value="1"/>
</dbReference>
<comment type="caution">
    <text evidence="6">The sequence shown here is derived from an EMBL/GenBank/DDBJ whole genome shotgun (WGS) entry which is preliminary data.</text>
</comment>
<dbReference type="GO" id="GO:0009086">
    <property type="term" value="P:methionine biosynthetic process"/>
    <property type="evidence" value="ECO:0007669"/>
    <property type="project" value="InterPro"/>
</dbReference>